<sequence length="72" mass="8611">MLLQPHMYSVFREQDCFRDFYLSIMKIILFQILDVQNVPSVFYLYIAFDLTLIPPLKWVLSHRSGLSRSENL</sequence>
<reference evidence="1 2" key="1">
    <citation type="submission" date="2017-04" db="EMBL/GenBank/DDBJ databases">
        <title>The Characteristic of a Fine Plant Growth-Promoting Rhizobacteria Bacillus mycoides Gnyt1 and its Whole Genome Sequencing Analysis.</title>
        <authorList>
            <person name="Li J.H."/>
            <person name="Yao T."/>
        </authorList>
    </citation>
    <scope>NUCLEOTIDE SEQUENCE [LARGE SCALE GENOMIC DNA]</scope>
    <source>
        <strain evidence="1 2">Gnyt1</strain>
        <plasmid evidence="2">Plasmid unnamed6</plasmid>
    </source>
</reference>
<evidence type="ECO:0000313" key="1">
    <source>
        <dbReference type="EMBL" id="ARJ25986.1"/>
    </source>
</evidence>
<dbReference type="Proteomes" id="UP000192932">
    <property type="component" value="Plasmid unnamed6"/>
</dbReference>
<proteinExistence type="predicted"/>
<evidence type="ECO:0000313" key="2">
    <source>
        <dbReference type="Proteomes" id="UP000192932"/>
    </source>
</evidence>
<name>A0A1W6AJE3_BACMY</name>
<geneLocation type="plasmid" evidence="1 2">
    <name>unnamed6</name>
</geneLocation>
<protein>
    <submittedName>
        <fullName evidence="1">Uncharacterized protein</fullName>
    </submittedName>
</protein>
<dbReference type="EMBL" id="CP020749">
    <property type="protein sequence ID" value="ARJ25986.1"/>
    <property type="molecule type" value="Genomic_DNA"/>
</dbReference>
<accession>A0A1W6AJE3</accession>
<organism evidence="1 2">
    <name type="scientific">Bacillus mycoides</name>
    <dbReference type="NCBI Taxonomy" id="1405"/>
    <lineage>
        <taxon>Bacteria</taxon>
        <taxon>Bacillati</taxon>
        <taxon>Bacillota</taxon>
        <taxon>Bacilli</taxon>
        <taxon>Bacillales</taxon>
        <taxon>Bacillaceae</taxon>
        <taxon>Bacillus</taxon>
        <taxon>Bacillus cereus group</taxon>
    </lineage>
</organism>
<keyword evidence="1" id="KW-0614">Plasmid</keyword>
<gene>
    <name evidence="1" type="ORF">B7492_33670</name>
</gene>
<dbReference type="AlphaFoldDB" id="A0A1W6AJE3"/>